<dbReference type="InterPro" id="IPR036318">
    <property type="entry name" value="FAD-bd_PCMH-like_sf"/>
</dbReference>
<dbReference type="PROSITE" id="PS51387">
    <property type="entry name" value="FAD_PCMH"/>
    <property type="match status" value="1"/>
</dbReference>
<proteinExistence type="inferred from homology"/>
<dbReference type="PANTHER" id="PTHR13878">
    <property type="entry name" value="GULONOLACTONE OXIDASE"/>
    <property type="match status" value="1"/>
</dbReference>
<dbReference type="Pfam" id="PF01565">
    <property type="entry name" value="FAD_binding_4"/>
    <property type="match status" value="1"/>
</dbReference>
<dbReference type="AlphaFoldDB" id="A0A319CTA2"/>
<dbReference type="Gene3D" id="3.30.465.10">
    <property type="match status" value="1"/>
</dbReference>
<dbReference type="GO" id="GO:0071949">
    <property type="term" value="F:FAD binding"/>
    <property type="evidence" value="ECO:0007669"/>
    <property type="project" value="InterPro"/>
</dbReference>
<dbReference type="InterPro" id="IPR016169">
    <property type="entry name" value="FAD-bd_PCMH_sub2"/>
</dbReference>
<protein>
    <submittedName>
        <fullName evidence="5">FAD-binding domain-containing protein</fullName>
    </submittedName>
</protein>
<keyword evidence="2" id="KW-0560">Oxidoreductase</keyword>
<dbReference type="OrthoDB" id="9983560at2759"/>
<dbReference type="EMBL" id="KZ826098">
    <property type="protein sequence ID" value="PYH88394.1"/>
    <property type="molecule type" value="Genomic_DNA"/>
</dbReference>
<comment type="similarity">
    <text evidence="1">Belongs to the oxygen-dependent FAD-linked oxidoreductase family.</text>
</comment>
<gene>
    <name evidence="5" type="ORF">BO71DRAFT_338975</name>
</gene>
<dbReference type="GO" id="GO:0016491">
    <property type="term" value="F:oxidoreductase activity"/>
    <property type="evidence" value="ECO:0007669"/>
    <property type="project" value="UniProtKB-KW"/>
</dbReference>
<dbReference type="Proteomes" id="UP000247810">
    <property type="component" value="Unassembled WGS sequence"/>
</dbReference>
<dbReference type="PANTHER" id="PTHR13878:SF91">
    <property type="entry name" value="FAD BINDING DOMAIN PROTEIN (AFU_ORTHOLOGUE AFUA_6G12070)-RELATED"/>
    <property type="match status" value="1"/>
</dbReference>
<evidence type="ECO:0000313" key="5">
    <source>
        <dbReference type="EMBL" id="PYH88394.1"/>
    </source>
</evidence>
<feature type="domain" description="FAD-binding PCMH-type" evidence="4">
    <location>
        <begin position="125"/>
        <end position="308"/>
    </location>
</feature>
<sequence>MFWQTTFTLLIALGVSPVRAARASLQSVSQSKWDSFNQSVSGRVYDGEPFLAPCYNTYNGQLKMPDYEECTLLQSNRSQSVFISDYFGGYENANWGSCQASGDSCVLGTLLNPDLASPVTRKCSQGSVPPKYLEVQSVEDVQKGLKFARDNNLNLVIKNTGHDYKGRSSAPDSLALWTHLYQPPIQLHKNYIPAGCSSPVGDVVTFGAGQQFQGIYEFAQERNYRVVGGTSNSVGAAGGWITGGGHSILTNELGLGVDNVQQLKAVLPNGTYVTANRCQNQDIFFALRGGGGSTFGVVMEMTTLAHPEKPIQLAEVIFASMDKESAKNFLDILVSNADKWASEGWGGYISPGLLGSQVSNLLLGTSMLNQSAAEASMKPVLDFARQQGTIGIANVTTISTYGALIKAIAGAAEMQPLASMAMSSRIIRRESFLGEANQQKLSSILNDILTTSQKSLLPDISPLFISVTSPTVYSKTMPKSDQPGGPGAASVTPAWRDGLWHVIHLSPFDSLITEPNIVNGIWQSAHDTLNPLRQFTPNSGAYQNEADTFETDPIGTFWGQENYNRLLRIKKQIDPTNLLTVHQGVGWDHTEDRYQCYPDVSV</sequence>
<dbReference type="InterPro" id="IPR012951">
    <property type="entry name" value="BBE"/>
</dbReference>
<evidence type="ECO:0000256" key="2">
    <source>
        <dbReference type="ARBA" id="ARBA00023002"/>
    </source>
</evidence>
<accession>A0A319CTA2</accession>
<dbReference type="STRING" id="1448320.A0A319CTA2"/>
<evidence type="ECO:0000256" key="3">
    <source>
        <dbReference type="SAM" id="SignalP"/>
    </source>
</evidence>
<evidence type="ECO:0000259" key="4">
    <source>
        <dbReference type="PROSITE" id="PS51387"/>
    </source>
</evidence>
<dbReference type="VEuPathDB" id="FungiDB:BO71DRAFT_338975"/>
<dbReference type="InterPro" id="IPR050432">
    <property type="entry name" value="FAD-linked_Oxidoreductases_BP"/>
</dbReference>
<evidence type="ECO:0000313" key="6">
    <source>
        <dbReference type="Proteomes" id="UP000247810"/>
    </source>
</evidence>
<dbReference type="SUPFAM" id="SSF56176">
    <property type="entry name" value="FAD-binding/transporter-associated domain-like"/>
    <property type="match status" value="1"/>
</dbReference>
<dbReference type="InterPro" id="IPR016166">
    <property type="entry name" value="FAD-bd_PCMH"/>
</dbReference>
<organism evidence="5 6">
    <name type="scientific">Aspergillus ellipticus CBS 707.79</name>
    <dbReference type="NCBI Taxonomy" id="1448320"/>
    <lineage>
        <taxon>Eukaryota</taxon>
        <taxon>Fungi</taxon>
        <taxon>Dikarya</taxon>
        <taxon>Ascomycota</taxon>
        <taxon>Pezizomycotina</taxon>
        <taxon>Eurotiomycetes</taxon>
        <taxon>Eurotiomycetidae</taxon>
        <taxon>Eurotiales</taxon>
        <taxon>Aspergillaceae</taxon>
        <taxon>Aspergillus</taxon>
        <taxon>Aspergillus subgen. Circumdati</taxon>
    </lineage>
</organism>
<keyword evidence="6" id="KW-1185">Reference proteome</keyword>
<dbReference type="InterPro" id="IPR006094">
    <property type="entry name" value="Oxid_FAD_bind_N"/>
</dbReference>
<feature type="signal peptide" evidence="3">
    <location>
        <begin position="1"/>
        <end position="20"/>
    </location>
</feature>
<evidence type="ECO:0000256" key="1">
    <source>
        <dbReference type="ARBA" id="ARBA00005466"/>
    </source>
</evidence>
<feature type="chain" id="PRO_5016349900" evidence="3">
    <location>
        <begin position="21"/>
        <end position="602"/>
    </location>
</feature>
<reference evidence="5 6" key="1">
    <citation type="submission" date="2018-02" db="EMBL/GenBank/DDBJ databases">
        <title>The genomes of Aspergillus section Nigri reveals drivers in fungal speciation.</title>
        <authorList>
            <consortium name="DOE Joint Genome Institute"/>
            <person name="Vesth T.C."/>
            <person name="Nybo J."/>
            <person name="Theobald S."/>
            <person name="Brandl J."/>
            <person name="Frisvad J.C."/>
            <person name="Nielsen K.F."/>
            <person name="Lyhne E.K."/>
            <person name="Kogle M.E."/>
            <person name="Kuo A."/>
            <person name="Riley R."/>
            <person name="Clum A."/>
            <person name="Nolan M."/>
            <person name="Lipzen A."/>
            <person name="Salamov A."/>
            <person name="Henrissat B."/>
            <person name="Wiebenga A."/>
            <person name="De vries R.P."/>
            <person name="Grigoriev I.V."/>
            <person name="Mortensen U.H."/>
            <person name="Andersen M.R."/>
            <person name="Baker S.E."/>
        </authorList>
    </citation>
    <scope>NUCLEOTIDE SEQUENCE [LARGE SCALE GENOMIC DNA]</scope>
    <source>
        <strain evidence="5 6">CBS 707.79</strain>
    </source>
</reference>
<keyword evidence="3" id="KW-0732">Signal</keyword>
<name>A0A319CTA2_9EURO</name>
<dbReference type="Pfam" id="PF08031">
    <property type="entry name" value="BBE"/>
    <property type="match status" value="1"/>
</dbReference>